<evidence type="ECO:0008006" key="8">
    <source>
        <dbReference type="Google" id="ProtNLM"/>
    </source>
</evidence>
<dbReference type="EMBL" id="BSDP01000001">
    <property type="protein sequence ID" value="GLI28901.1"/>
    <property type="molecule type" value="Genomic_DNA"/>
</dbReference>
<dbReference type="PANTHER" id="PTHR46401">
    <property type="entry name" value="GLYCOSYLTRANSFERASE WBBK-RELATED"/>
    <property type="match status" value="1"/>
</dbReference>
<sequence>MRVVVDCRYTRIGRHDGISRFTAGIVAELAKLHPVTMLISDRRQLELLPDLPWVVVGSPTGVMEPFIARTINRMQPDIVFSPMQTMGSWGRRYRLLLTLHDLIYYEHPTPPRDLPAFVRVLWRLYHLAWWPQRMLLNRADAVVTVSDTTASLIAEHGLTERPVSVVPNAADALVEVRRPRRVPTRGRLLYMGSFMPYKGVETLVLAAARLPGHELHLLSRISESDRRRLTALAPQARLVFHDGVTDAEYGELLAGATALVHASSAEGFGIPLVEAMRAGTPVVVSDIPIFREIGGDAARYFATGDPDGLAAQVRALEEPGEWERRSAASFERAGAFAWDRSAARLLELMREVVGEGRRARPRPAARGRRSASTGGSARVLDGLTGALSGLGGTLAGVTAALGRSSRSGGRSSGRRVAGR</sequence>
<dbReference type="GO" id="GO:0016757">
    <property type="term" value="F:glycosyltransferase activity"/>
    <property type="evidence" value="ECO:0007669"/>
    <property type="project" value="UniProtKB-KW"/>
</dbReference>
<dbReference type="InterPro" id="IPR001296">
    <property type="entry name" value="Glyco_trans_1"/>
</dbReference>
<dbReference type="CDD" id="cd03809">
    <property type="entry name" value="GT4_MtfB-like"/>
    <property type="match status" value="1"/>
</dbReference>
<keyword evidence="1" id="KW-0328">Glycosyltransferase</keyword>
<evidence type="ECO:0000259" key="4">
    <source>
        <dbReference type="Pfam" id="PF00534"/>
    </source>
</evidence>
<feature type="domain" description="Glycosyl transferase family 1" evidence="4">
    <location>
        <begin position="184"/>
        <end position="320"/>
    </location>
</feature>
<feature type="compositionally biased region" description="Low complexity" evidence="3">
    <location>
        <begin position="370"/>
        <end position="379"/>
    </location>
</feature>
<dbReference type="PANTHER" id="PTHR46401:SF2">
    <property type="entry name" value="GLYCOSYLTRANSFERASE WBBK-RELATED"/>
    <property type="match status" value="1"/>
</dbReference>
<dbReference type="SUPFAM" id="SSF53756">
    <property type="entry name" value="UDP-Glycosyltransferase/glycogen phosphorylase"/>
    <property type="match status" value="1"/>
</dbReference>
<feature type="domain" description="Glycosyltransferase subfamily 4-like N-terminal" evidence="5">
    <location>
        <begin position="16"/>
        <end position="171"/>
    </location>
</feature>
<protein>
    <recommendedName>
        <fullName evidence="8">D-inositol 3-phosphate glycosyltransferase</fullName>
    </recommendedName>
</protein>
<reference evidence="6" key="1">
    <citation type="submission" date="2022-12" db="EMBL/GenBank/DDBJ databases">
        <title>Reference genome sequencing for broad-spectrum identification of bacterial and archaeal isolates by mass spectrometry.</title>
        <authorList>
            <person name="Sekiguchi Y."/>
            <person name="Tourlousse D.M."/>
        </authorList>
    </citation>
    <scope>NUCLEOTIDE SEQUENCE</scope>
    <source>
        <strain evidence="6">14</strain>
    </source>
</reference>
<feature type="region of interest" description="Disordered" evidence="3">
    <location>
        <begin position="399"/>
        <end position="419"/>
    </location>
</feature>
<accession>A0A9W6CTT7</accession>
<organism evidence="6 7">
    <name type="scientific">Agromyces rhizosphaerae</name>
    <dbReference type="NCBI Taxonomy" id="88374"/>
    <lineage>
        <taxon>Bacteria</taxon>
        <taxon>Bacillati</taxon>
        <taxon>Actinomycetota</taxon>
        <taxon>Actinomycetes</taxon>
        <taxon>Micrococcales</taxon>
        <taxon>Microbacteriaceae</taxon>
        <taxon>Agromyces</taxon>
    </lineage>
</organism>
<feature type="region of interest" description="Disordered" evidence="3">
    <location>
        <begin position="356"/>
        <end position="379"/>
    </location>
</feature>
<dbReference type="Pfam" id="PF13439">
    <property type="entry name" value="Glyco_transf_4"/>
    <property type="match status" value="1"/>
</dbReference>
<gene>
    <name evidence="6" type="ORF">ARHIZOSPH14_31430</name>
</gene>
<dbReference type="GO" id="GO:0009103">
    <property type="term" value="P:lipopolysaccharide biosynthetic process"/>
    <property type="evidence" value="ECO:0007669"/>
    <property type="project" value="TreeGrafter"/>
</dbReference>
<evidence type="ECO:0000256" key="2">
    <source>
        <dbReference type="ARBA" id="ARBA00022679"/>
    </source>
</evidence>
<evidence type="ECO:0000256" key="3">
    <source>
        <dbReference type="SAM" id="MobiDB-lite"/>
    </source>
</evidence>
<name>A0A9W6CTT7_9MICO</name>
<evidence type="ECO:0000259" key="5">
    <source>
        <dbReference type="Pfam" id="PF13439"/>
    </source>
</evidence>
<dbReference type="Proteomes" id="UP001144396">
    <property type="component" value="Unassembled WGS sequence"/>
</dbReference>
<feature type="compositionally biased region" description="Basic residues" evidence="3">
    <location>
        <begin position="359"/>
        <end position="369"/>
    </location>
</feature>
<evidence type="ECO:0000313" key="7">
    <source>
        <dbReference type="Proteomes" id="UP001144396"/>
    </source>
</evidence>
<feature type="compositionally biased region" description="Low complexity" evidence="3">
    <location>
        <begin position="399"/>
        <end position="409"/>
    </location>
</feature>
<dbReference type="Gene3D" id="3.40.50.2000">
    <property type="entry name" value="Glycogen Phosphorylase B"/>
    <property type="match status" value="2"/>
</dbReference>
<dbReference type="AlphaFoldDB" id="A0A9W6CTT7"/>
<evidence type="ECO:0000313" key="6">
    <source>
        <dbReference type="EMBL" id="GLI28901.1"/>
    </source>
</evidence>
<keyword evidence="7" id="KW-1185">Reference proteome</keyword>
<keyword evidence="2" id="KW-0808">Transferase</keyword>
<proteinExistence type="predicted"/>
<dbReference type="InterPro" id="IPR028098">
    <property type="entry name" value="Glyco_trans_4-like_N"/>
</dbReference>
<dbReference type="Pfam" id="PF00534">
    <property type="entry name" value="Glycos_transf_1"/>
    <property type="match status" value="1"/>
</dbReference>
<evidence type="ECO:0000256" key="1">
    <source>
        <dbReference type="ARBA" id="ARBA00022676"/>
    </source>
</evidence>
<comment type="caution">
    <text evidence="6">The sequence shown here is derived from an EMBL/GenBank/DDBJ whole genome shotgun (WGS) entry which is preliminary data.</text>
</comment>